<evidence type="ECO:0000313" key="1">
    <source>
        <dbReference type="EMBL" id="EPR09404.1"/>
    </source>
</evidence>
<reference evidence="1 2" key="1">
    <citation type="journal article" date="2013" name="Genome Announc.">
        <title>Draft Genome Sequence of the Cellulolytic Bacterium Clostridium papyrosolvens C7 (ATCC 700395).</title>
        <authorList>
            <person name="Zepeda V."/>
            <person name="Dassa B."/>
            <person name="Borovok I."/>
            <person name="Lamed R."/>
            <person name="Bayer E.A."/>
            <person name="Cate J.H."/>
        </authorList>
    </citation>
    <scope>NUCLEOTIDE SEQUENCE [LARGE SCALE GENOMIC DNA]</scope>
    <source>
        <strain evidence="1 2">C7</strain>
    </source>
</reference>
<proteinExistence type="predicted"/>
<evidence type="ECO:0000313" key="2">
    <source>
        <dbReference type="Proteomes" id="UP000016860"/>
    </source>
</evidence>
<gene>
    <name evidence="1" type="ORF">L323_17005</name>
</gene>
<accession>U4QXZ2</accession>
<dbReference type="EMBL" id="ATAY01000088">
    <property type="protein sequence ID" value="EPR09404.1"/>
    <property type="molecule type" value="Genomic_DNA"/>
</dbReference>
<protein>
    <submittedName>
        <fullName evidence="1">Uncharacterized protein</fullName>
    </submittedName>
</protein>
<sequence length="30" mass="3278">MAQILMDAVLLGKLSVKPILADEMHLKPDS</sequence>
<comment type="caution">
    <text evidence="1">The sequence shown here is derived from an EMBL/GenBank/DDBJ whole genome shotgun (WGS) entry which is preliminary data.</text>
</comment>
<dbReference type="Proteomes" id="UP000016860">
    <property type="component" value="Unassembled WGS sequence"/>
</dbReference>
<organism evidence="1 2">
    <name type="scientific">Ruminiclostridium papyrosolvens C7</name>
    <dbReference type="NCBI Taxonomy" id="1330534"/>
    <lineage>
        <taxon>Bacteria</taxon>
        <taxon>Bacillati</taxon>
        <taxon>Bacillota</taxon>
        <taxon>Clostridia</taxon>
        <taxon>Eubacteriales</taxon>
        <taxon>Oscillospiraceae</taxon>
        <taxon>Ruminiclostridium</taxon>
    </lineage>
</organism>
<name>U4QXZ2_9FIRM</name>
<dbReference type="AlphaFoldDB" id="U4QXZ2"/>